<dbReference type="CDD" id="cd01840">
    <property type="entry name" value="SGNH_hydrolase_yrhL_like"/>
    <property type="match status" value="1"/>
</dbReference>
<organism evidence="2 3">
    <name type="scientific">Lacticaseibacillus zeae DSM 20178 = KCTC 3804</name>
    <dbReference type="NCBI Taxonomy" id="1423816"/>
    <lineage>
        <taxon>Bacteria</taxon>
        <taxon>Bacillati</taxon>
        <taxon>Bacillota</taxon>
        <taxon>Bacilli</taxon>
        <taxon>Lactobacillales</taxon>
        <taxon>Lactobacillaceae</taxon>
        <taxon>Lacticaseibacillus</taxon>
    </lineage>
</organism>
<evidence type="ECO:0000313" key="2">
    <source>
        <dbReference type="EMBL" id="KRK12374.1"/>
    </source>
</evidence>
<dbReference type="RefSeq" id="WP_010487569.1">
    <property type="nucleotide sequence ID" value="NZ_AZCT01000008.1"/>
</dbReference>
<evidence type="ECO:0000313" key="3">
    <source>
        <dbReference type="Proteomes" id="UP000051984"/>
    </source>
</evidence>
<proteinExistence type="predicted"/>
<name>A0A0R1ESR5_LACZE</name>
<keyword evidence="1" id="KW-0812">Transmembrane</keyword>
<keyword evidence="2" id="KW-0808">Transferase</keyword>
<dbReference type="PATRIC" id="fig|1423816.3.peg.3047"/>
<dbReference type="Gene3D" id="3.40.50.1110">
    <property type="entry name" value="SGNH hydrolase"/>
    <property type="match status" value="1"/>
</dbReference>
<dbReference type="Proteomes" id="UP000051984">
    <property type="component" value="Unassembled WGS sequence"/>
</dbReference>
<keyword evidence="1" id="KW-1133">Transmembrane helix</keyword>
<dbReference type="AlphaFoldDB" id="A0A0R1ESR5"/>
<reference evidence="2 3" key="1">
    <citation type="journal article" date="2015" name="Genome Announc.">
        <title>Expanding the biotechnology potential of lactobacilli through comparative genomics of 213 strains and associated genera.</title>
        <authorList>
            <person name="Sun Z."/>
            <person name="Harris H.M."/>
            <person name="McCann A."/>
            <person name="Guo C."/>
            <person name="Argimon S."/>
            <person name="Zhang W."/>
            <person name="Yang X."/>
            <person name="Jeffery I.B."/>
            <person name="Cooney J.C."/>
            <person name="Kagawa T.F."/>
            <person name="Liu W."/>
            <person name="Song Y."/>
            <person name="Salvetti E."/>
            <person name="Wrobel A."/>
            <person name="Rasinkangas P."/>
            <person name="Parkhill J."/>
            <person name="Rea M.C."/>
            <person name="O'Sullivan O."/>
            <person name="Ritari J."/>
            <person name="Douillard F.P."/>
            <person name="Paul Ross R."/>
            <person name="Yang R."/>
            <person name="Briner A.E."/>
            <person name="Felis G.E."/>
            <person name="de Vos W.M."/>
            <person name="Barrangou R."/>
            <person name="Klaenhammer T.R."/>
            <person name="Caufield P.W."/>
            <person name="Cui Y."/>
            <person name="Zhang H."/>
            <person name="O'Toole P.W."/>
        </authorList>
    </citation>
    <scope>NUCLEOTIDE SEQUENCE [LARGE SCALE GENOMIC DNA]</scope>
    <source>
        <strain evidence="2 3">DSM 20178</strain>
    </source>
</reference>
<sequence>MHRQKTSSKAGLIWTIVILAVILVAGGLWFGLNRQAQARAQEASSVSRSKARSVAESRSAAKASQAVEASQKAADPVYKDFAADGLSYHQVQAAKELSVTAVGDSVMLGSEYLYKELFPKIYFDATVSRQIYQVPALFKSLAASGKLANTVIIGLGTNGTFTNEAFQSIMTSIGDQRQVYWINVRSDAKWTDEVNRDLGKMAKRYKNLHIVDWHGASAGHDDWLTADKTHPSTDGQPHYVATVAKAVLAKAQ</sequence>
<dbReference type="GO" id="GO:0016746">
    <property type="term" value="F:acyltransferase activity"/>
    <property type="evidence" value="ECO:0007669"/>
    <property type="project" value="UniProtKB-KW"/>
</dbReference>
<comment type="caution">
    <text evidence="2">The sequence shown here is derived from an EMBL/GenBank/DDBJ whole genome shotgun (WGS) entry which is preliminary data.</text>
</comment>
<keyword evidence="2" id="KW-0012">Acyltransferase</keyword>
<dbReference type="SUPFAM" id="SSF52266">
    <property type="entry name" value="SGNH hydrolase"/>
    <property type="match status" value="1"/>
</dbReference>
<gene>
    <name evidence="2" type="ORF">FD51_GL002932</name>
</gene>
<feature type="transmembrane region" description="Helical" evidence="1">
    <location>
        <begin position="12"/>
        <end position="32"/>
    </location>
</feature>
<accession>A0A0R1ESR5</accession>
<keyword evidence="1" id="KW-0472">Membrane</keyword>
<evidence type="ECO:0000256" key="1">
    <source>
        <dbReference type="SAM" id="Phobius"/>
    </source>
</evidence>
<dbReference type="eggNOG" id="COG2755">
    <property type="taxonomic scope" value="Bacteria"/>
</dbReference>
<dbReference type="InterPro" id="IPR036514">
    <property type="entry name" value="SGNH_hydro_sf"/>
</dbReference>
<protein>
    <submittedName>
        <fullName evidence="2">Acyltransferase</fullName>
    </submittedName>
</protein>
<dbReference type="EMBL" id="AZCT01000008">
    <property type="protein sequence ID" value="KRK12374.1"/>
    <property type="molecule type" value="Genomic_DNA"/>
</dbReference>